<sequence>MELIASRGRPSPTKIALLKRKAVGCRSLAILSTMKPCRRRIQDPANSSKRYSSPVAIPDLSATLEVVSCSAPYMGGEIQPRRQYFCMKALHE</sequence>
<proteinExistence type="predicted"/>
<keyword evidence="2" id="KW-1185">Reference proteome</keyword>
<name>A0A6G0X1U2_9STRA</name>
<gene>
    <name evidence="1" type="ORF">Ae201684_009359</name>
</gene>
<reference evidence="1 2" key="1">
    <citation type="submission" date="2019-07" db="EMBL/GenBank/DDBJ databases">
        <title>Genomics analysis of Aphanomyces spp. identifies a new class of oomycete effector associated with host adaptation.</title>
        <authorList>
            <person name="Gaulin E."/>
        </authorList>
    </citation>
    <scope>NUCLEOTIDE SEQUENCE [LARGE SCALE GENOMIC DNA]</scope>
    <source>
        <strain evidence="1 2">ATCC 201684</strain>
    </source>
</reference>
<protein>
    <submittedName>
        <fullName evidence="1">Uncharacterized protein</fullName>
    </submittedName>
</protein>
<evidence type="ECO:0000313" key="1">
    <source>
        <dbReference type="EMBL" id="KAF0733791.1"/>
    </source>
</evidence>
<dbReference type="Proteomes" id="UP000481153">
    <property type="component" value="Unassembled WGS sequence"/>
</dbReference>
<dbReference type="EMBL" id="VJMJ01000119">
    <property type="protein sequence ID" value="KAF0733791.1"/>
    <property type="molecule type" value="Genomic_DNA"/>
</dbReference>
<organism evidence="1 2">
    <name type="scientific">Aphanomyces euteiches</name>
    <dbReference type="NCBI Taxonomy" id="100861"/>
    <lineage>
        <taxon>Eukaryota</taxon>
        <taxon>Sar</taxon>
        <taxon>Stramenopiles</taxon>
        <taxon>Oomycota</taxon>
        <taxon>Saprolegniomycetes</taxon>
        <taxon>Saprolegniales</taxon>
        <taxon>Verrucalvaceae</taxon>
        <taxon>Aphanomyces</taxon>
    </lineage>
</organism>
<comment type="caution">
    <text evidence="1">The sequence shown here is derived from an EMBL/GenBank/DDBJ whole genome shotgun (WGS) entry which is preliminary data.</text>
</comment>
<dbReference type="AlphaFoldDB" id="A0A6G0X1U2"/>
<evidence type="ECO:0000313" key="2">
    <source>
        <dbReference type="Proteomes" id="UP000481153"/>
    </source>
</evidence>
<accession>A0A6G0X1U2</accession>